<reference evidence="1 2" key="1">
    <citation type="submission" date="2018-05" db="EMBL/GenBank/DDBJ databases">
        <title>Chitinophaga sp. K3CV102501T nov., isolated from isolated from a monsoon evergreen broad-leaved forest soil.</title>
        <authorList>
            <person name="Lv Y."/>
        </authorList>
    </citation>
    <scope>NUCLEOTIDE SEQUENCE [LARGE SCALE GENOMIC DNA]</scope>
    <source>
        <strain evidence="1 2">GDMCC 1.1325</strain>
    </source>
</reference>
<dbReference type="AlphaFoldDB" id="A0A365Y1F3"/>
<sequence length="304" mass="31334">MSIIILCYSLRISAQSLTAPPVTVNYTTYSQLNSTQTATNRLTLTGALAVTVSLSIKASGPLISTTVPSNTIPLSNVTAQLTDVNPTIVGMAVPSSVLTLTTNNQAFGTGLLSLATTHFTISYNIAGGSNLMVPPGTYVTTLTYTVTNTLGLFPTTTGTALLSVVISPMSGIALQNGGSNATIAFTTSANYTNGVTLQQANALSAFSNLPYSITANTSSASLANGTNFINVSNISLLSTPVVTNPLITSNSIALSTSSQNIITSTAVPGVYNFNLQYQTAPGNTAFLMPAGNYTNTLTYTITNP</sequence>
<name>A0A365Y1F3_9BACT</name>
<evidence type="ECO:0000313" key="2">
    <source>
        <dbReference type="Proteomes" id="UP000253410"/>
    </source>
</evidence>
<accession>A0A365Y1F3</accession>
<dbReference type="EMBL" id="QFFJ01000001">
    <property type="protein sequence ID" value="RBL92462.1"/>
    <property type="molecule type" value="Genomic_DNA"/>
</dbReference>
<dbReference type="Proteomes" id="UP000253410">
    <property type="component" value="Unassembled WGS sequence"/>
</dbReference>
<comment type="caution">
    <text evidence="1">The sequence shown here is derived from an EMBL/GenBank/DDBJ whole genome shotgun (WGS) entry which is preliminary data.</text>
</comment>
<organism evidence="1 2">
    <name type="scientific">Chitinophaga flava</name>
    <dbReference type="NCBI Taxonomy" id="2259036"/>
    <lineage>
        <taxon>Bacteria</taxon>
        <taxon>Pseudomonadati</taxon>
        <taxon>Bacteroidota</taxon>
        <taxon>Chitinophagia</taxon>
        <taxon>Chitinophagales</taxon>
        <taxon>Chitinophagaceae</taxon>
        <taxon>Chitinophaga</taxon>
    </lineage>
</organism>
<proteinExistence type="predicted"/>
<gene>
    <name evidence="1" type="ORF">DF182_07735</name>
</gene>
<protein>
    <submittedName>
        <fullName evidence="1">Uncharacterized protein</fullName>
    </submittedName>
</protein>
<keyword evidence="2" id="KW-1185">Reference proteome</keyword>
<evidence type="ECO:0000313" key="1">
    <source>
        <dbReference type="EMBL" id="RBL92462.1"/>
    </source>
</evidence>